<feature type="signal peptide" evidence="1">
    <location>
        <begin position="1"/>
        <end position="18"/>
    </location>
</feature>
<accession>A0A498S7F9</accession>
<evidence type="ECO:0000256" key="1">
    <source>
        <dbReference type="SAM" id="SignalP"/>
    </source>
</evidence>
<proteinExistence type="predicted"/>
<dbReference type="AlphaFoldDB" id="A0A498S7F9"/>
<evidence type="ECO:0000313" key="3">
    <source>
        <dbReference type="Proteomes" id="UP000276991"/>
    </source>
</evidence>
<dbReference type="EMBL" id="UPTC01000255">
    <property type="protein sequence ID" value="VBB27605.1"/>
    <property type="molecule type" value="Genomic_DNA"/>
</dbReference>
<protein>
    <submittedName>
        <fullName evidence="2">Uncharacterized protein</fullName>
    </submittedName>
</protein>
<dbReference type="Proteomes" id="UP000276991">
    <property type="component" value="Unassembled WGS sequence"/>
</dbReference>
<gene>
    <name evidence="2" type="ORF">NAV_LOCUS2435</name>
</gene>
<feature type="chain" id="PRO_5019711515" evidence="1">
    <location>
        <begin position="19"/>
        <end position="106"/>
    </location>
</feature>
<evidence type="ECO:0000313" key="2">
    <source>
        <dbReference type="EMBL" id="VBB27605.1"/>
    </source>
</evidence>
<keyword evidence="3" id="KW-1185">Reference proteome</keyword>
<name>A0A498S7F9_ACAVI</name>
<dbReference type="OrthoDB" id="10598422at2759"/>
<keyword evidence="1" id="KW-0732">Signal</keyword>
<reference evidence="2 3" key="1">
    <citation type="submission" date="2018-08" db="EMBL/GenBank/DDBJ databases">
        <authorList>
            <person name="Laetsch R D."/>
            <person name="Stevens L."/>
            <person name="Kumar S."/>
            <person name="Blaxter L. M."/>
        </authorList>
    </citation>
    <scope>NUCLEOTIDE SEQUENCE [LARGE SCALE GENOMIC DNA]</scope>
</reference>
<sequence length="106" mass="11351">MACVCVLAAALLLPSTRKTHRAVQAFFAAGRRSARNLVAPIASLERAGSTGKEIAACLEDRTGVNSVKNSIDEASSSWCEERKAVEADKLPNGLCFRLSIRVGSRF</sequence>
<organism evidence="2 3">
    <name type="scientific">Acanthocheilonema viteae</name>
    <name type="common">Filarial nematode worm</name>
    <name type="synonym">Dipetalonema viteae</name>
    <dbReference type="NCBI Taxonomy" id="6277"/>
    <lineage>
        <taxon>Eukaryota</taxon>
        <taxon>Metazoa</taxon>
        <taxon>Ecdysozoa</taxon>
        <taxon>Nematoda</taxon>
        <taxon>Chromadorea</taxon>
        <taxon>Rhabditida</taxon>
        <taxon>Spirurina</taxon>
        <taxon>Spiruromorpha</taxon>
        <taxon>Filarioidea</taxon>
        <taxon>Onchocercidae</taxon>
        <taxon>Acanthocheilonema</taxon>
    </lineage>
</organism>